<sequence>MVKNLRSAALIVAIYGALHVAGIHTADTQLRRTSLTGTASPPSKGAHAYTSLEPLVFSSLARGLWTLYWLFEHLIAEISSAVTWPFLSYRRFKEKMQSDSSPEPPPWEDFEYPVESLNDDHVVPSWKYESMKDAIEQARSGQRIYARKGDHHWDAKITLQGPHDTRGKIRWMHVVLPTGSLRWSISINTGGRCAGAYAMMCAKSSRVTVRRCGVGGMGGGARRAVCCVMIMDSSWCCLQNSQIDETEYQSPGIRLIENGKAVIESCVFQRNGYGIAVDNNAKVKVRGCILKENNHAAFYAGWDASNSEIDIRQCAVYGRVWHSSDRPGKLSECDNRFTVSSMTQSSMIVDPELAADAVGTLCILSHV</sequence>
<reference evidence="4" key="2">
    <citation type="submission" date="2012-11" db="EMBL/GenBank/DDBJ databases">
        <authorList>
            <person name="Kuo A."/>
            <person name="Curtis B.A."/>
            <person name="Tanifuji G."/>
            <person name="Burki F."/>
            <person name="Gruber A."/>
            <person name="Irimia M."/>
            <person name="Maruyama S."/>
            <person name="Arias M.C."/>
            <person name="Ball S.G."/>
            <person name="Gile G.H."/>
            <person name="Hirakawa Y."/>
            <person name="Hopkins J.F."/>
            <person name="Rensing S.A."/>
            <person name="Schmutz J."/>
            <person name="Symeonidi A."/>
            <person name="Elias M."/>
            <person name="Eveleigh R.J."/>
            <person name="Herman E.K."/>
            <person name="Klute M.J."/>
            <person name="Nakayama T."/>
            <person name="Obornik M."/>
            <person name="Reyes-Prieto A."/>
            <person name="Armbrust E.V."/>
            <person name="Aves S.J."/>
            <person name="Beiko R.G."/>
            <person name="Coutinho P."/>
            <person name="Dacks J.B."/>
            <person name="Durnford D.G."/>
            <person name="Fast N.M."/>
            <person name="Green B.R."/>
            <person name="Grisdale C."/>
            <person name="Hempe F."/>
            <person name="Henrissat B."/>
            <person name="Hoppner M.P."/>
            <person name="Ishida K.-I."/>
            <person name="Kim E."/>
            <person name="Koreny L."/>
            <person name="Kroth P.G."/>
            <person name="Liu Y."/>
            <person name="Malik S.-B."/>
            <person name="Maier U.G."/>
            <person name="McRose D."/>
            <person name="Mock T."/>
            <person name="Neilson J.A."/>
            <person name="Onodera N.T."/>
            <person name="Poole A.M."/>
            <person name="Pritham E.J."/>
            <person name="Richards T.A."/>
            <person name="Rocap G."/>
            <person name="Roy S.W."/>
            <person name="Sarai C."/>
            <person name="Schaack S."/>
            <person name="Shirato S."/>
            <person name="Slamovits C.H."/>
            <person name="Spencer D.F."/>
            <person name="Suzuki S."/>
            <person name="Worden A.Z."/>
            <person name="Zauner S."/>
            <person name="Barry K."/>
            <person name="Bell C."/>
            <person name="Bharti A.K."/>
            <person name="Crow J.A."/>
            <person name="Grimwood J."/>
            <person name="Kramer R."/>
            <person name="Lindquist E."/>
            <person name="Lucas S."/>
            <person name="Salamov A."/>
            <person name="McFadden G.I."/>
            <person name="Lane C.E."/>
            <person name="Keeling P.J."/>
            <person name="Gray M.W."/>
            <person name="Grigoriev I.V."/>
            <person name="Archibald J.M."/>
        </authorList>
    </citation>
    <scope>NUCLEOTIDE SEQUENCE</scope>
    <source>
        <strain evidence="4">CCMP2712</strain>
    </source>
</reference>
<reference evidence="3" key="3">
    <citation type="submission" date="2015-06" db="UniProtKB">
        <authorList>
            <consortium name="EnsemblProtists"/>
        </authorList>
    </citation>
    <scope>IDENTIFICATION</scope>
</reference>
<reference evidence="2 4" key="1">
    <citation type="journal article" date="2012" name="Nature">
        <title>Algal genomes reveal evolutionary mosaicism and the fate of nucleomorphs.</title>
        <authorList>
            <consortium name="DOE Joint Genome Institute"/>
            <person name="Curtis B.A."/>
            <person name="Tanifuji G."/>
            <person name="Burki F."/>
            <person name="Gruber A."/>
            <person name="Irimia M."/>
            <person name="Maruyama S."/>
            <person name="Arias M.C."/>
            <person name="Ball S.G."/>
            <person name="Gile G.H."/>
            <person name="Hirakawa Y."/>
            <person name="Hopkins J.F."/>
            <person name="Kuo A."/>
            <person name="Rensing S.A."/>
            <person name="Schmutz J."/>
            <person name="Symeonidi A."/>
            <person name="Elias M."/>
            <person name="Eveleigh R.J."/>
            <person name="Herman E.K."/>
            <person name="Klute M.J."/>
            <person name="Nakayama T."/>
            <person name="Obornik M."/>
            <person name="Reyes-Prieto A."/>
            <person name="Armbrust E.V."/>
            <person name="Aves S.J."/>
            <person name="Beiko R.G."/>
            <person name="Coutinho P."/>
            <person name="Dacks J.B."/>
            <person name="Durnford D.G."/>
            <person name="Fast N.M."/>
            <person name="Green B.R."/>
            <person name="Grisdale C.J."/>
            <person name="Hempel F."/>
            <person name="Henrissat B."/>
            <person name="Hoppner M.P."/>
            <person name="Ishida K."/>
            <person name="Kim E."/>
            <person name="Koreny L."/>
            <person name="Kroth P.G."/>
            <person name="Liu Y."/>
            <person name="Malik S.B."/>
            <person name="Maier U.G."/>
            <person name="McRose D."/>
            <person name="Mock T."/>
            <person name="Neilson J.A."/>
            <person name="Onodera N.T."/>
            <person name="Poole A.M."/>
            <person name="Pritham E.J."/>
            <person name="Richards T.A."/>
            <person name="Rocap G."/>
            <person name="Roy S.W."/>
            <person name="Sarai C."/>
            <person name="Schaack S."/>
            <person name="Shirato S."/>
            <person name="Slamovits C.H."/>
            <person name="Spencer D.F."/>
            <person name="Suzuki S."/>
            <person name="Worden A.Z."/>
            <person name="Zauner S."/>
            <person name="Barry K."/>
            <person name="Bell C."/>
            <person name="Bharti A.K."/>
            <person name="Crow J.A."/>
            <person name="Grimwood J."/>
            <person name="Kramer R."/>
            <person name="Lindquist E."/>
            <person name="Lucas S."/>
            <person name="Salamov A."/>
            <person name="McFadden G.I."/>
            <person name="Lane C.E."/>
            <person name="Keeling P.J."/>
            <person name="Gray M.W."/>
            <person name="Grigoriev I.V."/>
            <person name="Archibald J.M."/>
        </authorList>
    </citation>
    <scope>NUCLEOTIDE SEQUENCE</scope>
    <source>
        <strain evidence="2 4">CCMP2712</strain>
    </source>
</reference>
<evidence type="ECO:0000259" key="1">
    <source>
        <dbReference type="Pfam" id="PF13229"/>
    </source>
</evidence>
<dbReference type="OrthoDB" id="10531010at2759"/>
<name>L1IZA5_GUITC</name>
<organism evidence="2">
    <name type="scientific">Guillardia theta (strain CCMP2712)</name>
    <name type="common">Cryptophyte</name>
    <dbReference type="NCBI Taxonomy" id="905079"/>
    <lineage>
        <taxon>Eukaryota</taxon>
        <taxon>Cryptophyceae</taxon>
        <taxon>Pyrenomonadales</taxon>
        <taxon>Geminigeraceae</taxon>
        <taxon>Guillardia</taxon>
    </lineage>
</organism>
<dbReference type="InterPro" id="IPR011050">
    <property type="entry name" value="Pectin_lyase_fold/virulence"/>
</dbReference>
<dbReference type="PaxDb" id="55529-EKX41576"/>
<evidence type="ECO:0000313" key="2">
    <source>
        <dbReference type="EMBL" id="EKX41576.1"/>
    </source>
</evidence>
<dbReference type="InterPro" id="IPR012334">
    <property type="entry name" value="Pectin_lyas_fold"/>
</dbReference>
<dbReference type="Proteomes" id="UP000011087">
    <property type="component" value="Unassembled WGS sequence"/>
</dbReference>
<evidence type="ECO:0000313" key="4">
    <source>
        <dbReference type="Proteomes" id="UP000011087"/>
    </source>
</evidence>
<proteinExistence type="predicted"/>
<dbReference type="KEGG" id="gtt:GUITHDRAFT_141838"/>
<dbReference type="SUPFAM" id="SSF51126">
    <property type="entry name" value="Pectin lyase-like"/>
    <property type="match status" value="1"/>
</dbReference>
<dbReference type="InterPro" id="IPR039448">
    <property type="entry name" value="Beta_helix"/>
</dbReference>
<gene>
    <name evidence="2" type="ORF">GUITHDRAFT_141838</name>
</gene>
<dbReference type="EMBL" id="JH993022">
    <property type="protein sequence ID" value="EKX41576.1"/>
    <property type="molecule type" value="Genomic_DNA"/>
</dbReference>
<accession>L1IZA5</accession>
<dbReference type="GeneID" id="17298330"/>
<keyword evidence="4" id="KW-1185">Reference proteome</keyword>
<dbReference type="EnsemblProtists" id="EKX41576">
    <property type="protein sequence ID" value="EKX41576"/>
    <property type="gene ID" value="GUITHDRAFT_141838"/>
</dbReference>
<feature type="domain" description="Right handed beta helix" evidence="1">
    <location>
        <begin position="198"/>
        <end position="307"/>
    </location>
</feature>
<dbReference type="HOGENOM" id="CLU_755344_0_0_1"/>
<evidence type="ECO:0000313" key="3">
    <source>
        <dbReference type="EnsemblProtists" id="EKX41576"/>
    </source>
</evidence>
<dbReference type="Gene3D" id="2.160.20.10">
    <property type="entry name" value="Single-stranded right-handed beta-helix, Pectin lyase-like"/>
    <property type="match status" value="1"/>
</dbReference>
<dbReference type="Pfam" id="PF13229">
    <property type="entry name" value="Beta_helix"/>
    <property type="match status" value="1"/>
</dbReference>
<dbReference type="RefSeq" id="XP_005828556.1">
    <property type="nucleotide sequence ID" value="XM_005828499.1"/>
</dbReference>
<dbReference type="AlphaFoldDB" id="L1IZA5"/>
<protein>
    <recommendedName>
        <fullName evidence="1">Right handed beta helix domain-containing protein</fullName>
    </recommendedName>
</protein>